<name>A0A5J4R6L4_9ZZZZ</name>
<proteinExistence type="predicted"/>
<evidence type="ECO:0000313" key="1">
    <source>
        <dbReference type="EMBL" id="KAA6329285.1"/>
    </source>
</evidence>
<protein>
    <submittedName>
        <fullName evidence="1">Uncharacterized protein</fullName>
    </submittedName>
</protein>
<gene>
    <name evidence="1" type="ORF">EZS27_021896</name>
</gene>
<organism evidence="1">
    <name type="scientific">termite gut metagenome</name>
    <dbReference type="NCBI Taxonomy" id="433724"/>
    <lineage>
        <taxon>unclassified sequences</taxon>
        <taxon>metagenomes</taxon>
        <taxon>organismal metagenomes</taxon>
    </lineage>
</organism>
<comment type="caution">
    <text evidence="1">The sequence shown here is derived from an EMBL/GenBank/DDBJ whole genome shotgun (WGS) entry which is preliminary data.</text>
</comment>
<dbReference type="EMBL" id="SNRY01001671">
    <property type="protein sequence ID" value="KAA6329285.1"/>
    <property type="molecule type" value="Genomic_DNA"/>
</dbReference>
<sequence>MELTKEQVEKIESAFKFIYTNYKEFEENSEDISFEKNEDGEYDLIHFQFPGEQEYLTMEVTEFLEIVDEIPSLRIHENYIIRTEHLGYYIVEAADQNYNYAIRNFDGYNFSSNKENIEISLVFDNFFIGLAATTLKAYEDDYWGAISPYMGIEVKYLDGNTLSQDDELKLVRSFLFEIADSTGIALTFSPIRNTSYDYEELPDESGEYRFSKLREIEPYNEGMKLFVSALQIQEPELRFLNFYKILEHFAPVVVNIEAHELMRKKLDAPKKQFGDGDFIRSIFDLAKSMRAKFNDEDLIKSTFACCFDFVGLFELLPNGVQTKVKKQINKQTIDYSTEKQALTTAANMVGKIIYATRNRVVHAKSNYETTGNECDSADLDTLNGFIKEACSQSIRWYNRQPQHLKLSVIQ</sequence>
<dbReference type="AlphaFoldDB" id="A0A5J4R6L4"/>
<accession>A0A5J4R6L4</accession>
<reference evidence="1" key="1">
    <citation type="submission" date="2019-03" db="EMBL/GenBank/DDBJ databases">
        <title>Single cell metagenomics reveals metabolic interactions within the superorganism composed of flagellate Streblomastix strix and complex community of Bacteroidetes bacteria on its surface.</title>
        <authorList>
            <person name="Treitli S.C."/>
            <person name="Kolisko M."/>
            <person name="Husnik F."/>
            <person name="Keeling P."/>
            <person name="Hampl V."/>
        </authorList>
    </citation>
    <scope>NUCLEOTIDE SEQUENCE</scope>
    <source>
        <strain evidence="1">STM</strain>
    </source>
</reference>